<accession>A0A1F6GZY7</accession>
<dbReference type="GO" id="GO:0050660">
    <property type="term" value="F:flavin adenine dinucleotide binding"/>
    <property type="evidence" value="ECO:0007669"/>
    <property type="project" value="InterPro"/>
</dbReference>
<reference evidence="8 9" key="1">
    <citation type="journal article" date="2016" name="Nat. Commun.">
        <title>Thousands of microbial genomes shed light on interconnected biogeochemical processes in an aquifer system.</title>
        <authorList>
            <person name="Anantharaman K."/>
            <person name="Brown C.T."/>
            <person name="Hug L.A."/>
            <person name="Sharon I."/>
            <person name="Castelle C.J."/>
            <person name="Probst A.J."/>
            <person name="Thomas B.C."/>
            <person name="Singh A."/>
            <person name="Wilkins M.J."/>
            <person name="Karaoz U."/>
            <person name="Brodie E.L."/>
            <person name="Williams K.H."/>
            <person name="Hubbard S.S."/>
            <person name="Banfield J.F."/>
        </authorList>
    </citation>
    <scope>NUCLEOTIDE SEQUENCE [LARGE SCALE GENOMIC DNA]</scope>
</reference>
<evidence type="ECO:0000256" key="5">
    <source>
        <dbReference type="ARBA" id="ARBA00022982"/>
    </source>
</evidence>
<dbReference type="InterPro" id="IPR018206">
    <property type="entry name" value="ETF_asu_C_CS"/>
</dbReference>
<dbReference type="InterPro" id="IPR001308">
    <property type="entry name" value="ETF_a/FixB"/>
</dbReference>
<sequence>MKAMLIGEVVGAKLNPSFAELLGFAGRLGAEVVGLVMGDTSDRPSFAGKLVLAAGPEYAPQAHKAMVQELVAAEKPDLVVLVHSAYGWDLAPRLAVALSAPQISEVKEVTDGVYQVGVCNGKLVRQLAPNPGLTILTLQAGAFAPAQESGSPTVENKTLPSLPGPGLVGYKSKPKTGVDLSKAERIVSVGRGIGKKENIELARKLAAVLKAELGSSRPVVDAGWIDPSHQVGSTGTTVAPKLYLACGISGAVQHLAGMKKSELIIAVNKDKEAPIGEVARYFVVADLMEFLPALTEALQ</sequence>
<evidence type="ECO:0000256" key="6">
    <source>
        <dbReference type="PIRSR" id="PIRSR000089-1"/>
    </source>
</evidence>
<evidence type="ECO:0000256" key="1">
    <source>
        <dbReference type="ARBA" id="ARBA00005817"/>
    </source>
</evidence>
<dbReference type="SUPFAM" id="SSF52467">
    <property type="entry name" value="DHS-like NAD/FAD-binding domain"/>
    <property type="match status" value="1"/>
</dbReference>
<protein>
    <submittedName>
        <fullName evidence="8">Electron transfer flavoprotein subunit alpha</fullName>
    </submittedName>
</protein>
<keyword evidence="5" id="KW-0249">Electron transport</keyword>
<evidence type="ECO:0000256" key="3">
    <source>
        <dbReference type="ARBA" id="ARBA00022630"/>
    </source>
</evidence>
<dbReference type="PIRSF" id="PIRSF000089">
    <property type="entry name" value="Electra_flavoP_a"/>
    <property type="match status" value="1"/>
</dbReference>
<dbReference type="GO" id="GO:0033539">
    <property type="term" value="P:fatty acid beta-oxidation using acyl-CoA dehydrogenase"/>
    <property type="evidence" value="ECO:0007669"/>
    <property type="project" value="TreeGrafter"/>
</dbReference>
<name>A0A1F6GZY7_9PROT</name>
<dbReference type="AlphaFoldDB" id="A0A1F6GZY7"/>
<dbReference type="SMART" id="SM00893">
    <property type="entry name" value="ETF"/>
    <property type="match status" value="1"/>
</dbReference>
<keyword evidence="3" id="KW-0285">Flavoprotein</keyword>
<feature type="binding site" evidence="6">
    <location>
        <position position="268"/>
    </location>
    <ligand>
        <name>FAD</name>
        <dbReference type="ChEBI" id="CHEBI:57692"/>
    </ligand>
</feature>
<proteinExistence type="inferred from homology"/>
<dbReference type="Pfam" id="PF00766">
    <property type="entry name" value="ETF_alpha"/>
    <property type="match status" value="1"/>
</dbReference>
<dbReference type="InterPro" id="IPR014731">
    <property type="entry name" value="ETF_asu_C"/>
</dbReference>
<dbReference type="Gene3D" id="3.40.50.1220">
    <property type="entry name" value="TPP-binding domain"/>
    <property type="match status" value="1"/>
</dbReference>
<keyword evidence="4 6" id="KW-0274">FAD</keyword>
<evidence type="ECO:0000256" key="2">
    <source>
        <dbReference type="ARBA" id="ARBA00022448"/>
    </source>
</evidence>
<feature type="binding site" evidence="6">
    <location>
        <begin position="230"/>
        <end position="234"/>
    </location>
    <ligand>
        <name>FAD</name>
        <dbReference type="ChEBI" id="CHEBI:57692"/>
    </ligand>
</feature>
<feature type="domain" description="Electron transfer flavoprotein alpha/beta-subunit N-terminal" evidence="7">
    <location>
        <begin position="2"/>
        <end position="171"/>
    </location>
</feature>
<dbReference type="Gene3D" id="3.40.50.620">
    <property type="entry name" value="HUPs"/>
    <property type="match status" value="1"/>
</dbReference>
<comment type="similarity">
    <text evidence="1">Belongs to the ETF alpha-subunit/FixB family.</text>
</comment>
<dbReference type="Pfam" id="PF01012">
    <property type="entry name" value="ETF"/>
    <property type="match status" value="1"/>
</dbReference>
<dbReference type="GO" id="GO:0009055">
    <property type="term" value="F:electron transfer activity"/>
    <property type="evidence" value="ECO:0007669"/>
    <property type="project" value="InterPro"/>
</dbReference>
<gene>
    <name evidence="8" type="ORF">A2557_13785</name>
</gene>
<organism evidence="8 9">
    <name type="scientific">Candidatus Lambdaproteobacteria bacterium RIFOXYD2_FULL_56_26</name>
    <dbReference type="NCBI Taxonomy" id="1817773"/>
    <lineage>
        <taxon>Bacteria</taxon>
        <taxon>Pseudomonadati</taxon>
        <taxon>Pseudomonadota</taxon>
        <taxon>Candidatus Lambdaproteobacteria</taxon>
    </lineage>
</organism>
<dbReference type="InterPro" id="IPR014729">
    <property type="entry name" value="Rossmann-like_a/b/a_fold"/>
</dbReference>
<dbReference type="FunFam" id="3.40.50.1220:FF:000004">
    <property type="entry name" value="Electron transfer flavoprotein"/>
    <property type="match status" value="1"/>
</dbReference>
<dbReference type="Proteomes" id="UP000177583">
    <property type="component" value="Unassembled WGS sequence"/>
</dbReference>
<dbReference type="PANTHER" id="PTHR43153:SF1">
    <property type="entry name" value="ELECTRON TRANSFER FLAVOPROTEIN SUBUNIT ALPHA, MITOCHONDRIAL"/>
    <property type="match status" value="1"/>
</dbReference>
<dbReference type="InterPro" id="IPR029035">
    <property type="entry name" value="DHS-like_NAD/FAD-binding_dom"/>
</dbReference>
<feature type="binding site" evidence="6">
    <location>
        <position position="191"/>
    </location>
    <ligand>
        <name>FAD</name>
        <dbReference type="ChEBI" id="CHEBI:57692"/>
    </ligand>
</feature>
<evidence type="ECO:0000313" key="9">
    <source>
        <dbReference type="Proteomes" id="UP000177583"/>
    </source>
</evidence>
<dbReference type="SUPFAM" id="SSF52402">
    <property type="entry name" value="Adenine nucleotide alpha hydrolases-like"/>
    <property type="match status" value="1"/>
</dbReference>
<comment type="caution">
    <text evidence="8">The sequence shown here is derived from an EMBL/GenBank/DDBJ whole genome shotgun (WGS) entry which is preliminary data.</text>
</comment>
<evidence type="ECO:0000259" key="7">
    <source>
        <dbReference type="SMART" id="SM00893"/>
    </source>
</evidence>
<comment type="cofactor">
    <cofactor evidence="6">
        <name>FAD</name>
        <dbReference type="ChEBI" id="CHEBI:57692"/>
    </cofactor>
    <text evidence="6">Binds 1 FAD per dimer.</text>
</comment>
<dbReference type="InterPro" id="IPR014730">
    <property type="entry name" value="ETF_a/b_N"/>
</dbReference>
<evidence type="ECO:0000313" key="8">
    <source>
        <dbReference type="EMBL" id="OGH03604.1"/>
    </source>
</evidence>
<keyword evidence="2" id="KW-0813">Transport</keyword>
<dbReference type="PROSITE" id="PS00696">
    <property type="entry name" value="ETF_ALPHA"/>
    <property type="match status" value="1"/>
</dbReference>
<dbReference type="PANTHER" id="PTHR43153">
    <property type="entry name" value="ELECTRON TRANSFER FLAVOPROTEIN ALPHA"/>
    <property type="match status" value="1"/>
</dbReference>
<feature type="binding site" evidence="6">
    <location>
        <begin position="247"/>
        <end position="254"/>
    </location>
    <ligand>
        <name>FAD</name>
        <dbReference type="ChEBI" id="CHEBI:57692"/>
    </ligand>
</feature>
<feature type="binding site" evidence="6">
    <location>
        <begin position="216"/>
        <end position="217"/>
    </location>
    <ligand>
        <name>FAD</name>
        <dbReference type="ChEBI" id="CHEBI:57692"/>
    </ligand>
</feature>
<dbReference type="EMBL" id="MFNF01000014">
    <property type="protein sequence ID" value="OGH03604.1"/>
    <property type="molecule type" value="Genomic_DNA"/>
</dbReference>
<evidence type="ECO:0000256" key="4">
    <source>
        <dbReference type="ARBA" id="ARBA00022827"/>
    </source>
</evidence>